<accession>A0A291P586</accession>
<dbReference type="RefSeq" id="WP_153045764.1">
    <property type="nucleotide sequence ID" value="NZ_BAAADT010000009.1"/>
</dbReference>
<keyword evidence="2" id="KW-1185">Reference proteome</keyword>
<dbReference type="AlphaFoldDB" id="A0A291P586"/>
<dbReference type="KEGG" id="hbe:BEI_1035"/>
<reference evidence="1 2" key="1">
    <citation type="journal article" date="2017" name="Sci. Rep.">
        <title>Revealing the Saline Adaptation Strategies of the Halophilic Bacterium Halomonas beimenensis through High-throughput Omics and Transposon Mutagenesis Approaches.</title>
        <authorList>
            <person name="Chen Y.H."/>
            <person name="Lin S.S."/>
            <person name="Shyu Y.T."/>
        </authorList>
    </citation>
    <scope>NUCLEOTIDE SEQUENCE [LARGE SCALE GENOMIC DNA]</scope>
    <source>
        <strain evidence="1 2">NTU-111</strain>
    </source>
</reference>
<protein>
    <submittedName>
        <fullName evidence="1">Uncharacterized protein</fullName>
    </submittedName>
</protein>
<proteinExistence type="predicted"/>
<organism evidence="1 2">
    <name type="scientific">Halomonas beimenensis</name>
    <dbReference type="NCBI Taxonomy" id="475662"/>
    <lineage>
        <taxon>Bacteria</taxon>
        <taxon>Pseudomonadati</taxon>
        <taxon>Pseudomonadota</taxon>
        <taxon>Gammaproteobacteria</taxon>
        <taxon>Oceanospirillales</taxon>
        <taxon>Halomonadaceae</taxon>
        <taxon>Halomonas</taxon>
    </lineage>
</organism>
<name>A0A291P586_9GAMM</name>
<sequence length="254" mass="29248">MLSFLRDFFGKVHAKSSSRDKAASCDADQRIEHWRAEVPARRLLKEATQLKKDKSYEAACRKLEEAFSAEGGDELMLKERMRLPMCLQLAGKSDEAWRIFNELNVTHVDVFSQAELANQMRIFLQKDKSYRQALLFEVWAICKELVRDKENVVQIYDNADMYASMEVDVSFGRKEPLGYTSKNNPIFDNALKMFEDRIMLTASPEGIEQRIASLVKKSNMSNSSAQIAKGVSSYLSSRKEYRLDEVRDLLETFD</sequence>
<evidence type="ECO:0000313" key="2">
    <source>
        <dbReference type="Proteomes" id="UP000219993"/>
    </source>
</evidence>
<dbReference type="Proteomes" id="UP000219993">
    <property type="component" value="Chromosome"/>
</dbReference>
<gene>
    <name evidence="1" type="ORF">BEI_1035</name>
</gene>
<dbReference type="OrthoDB" id="7063693at2"/>
<evidence type="ECO:0000313" key="1">
    <source>
        <dbReference type="EMBL" id="ATJ82022.1"/>
    </source>
</evidence>
<dbReference type="EMBL" id="CP021435">
    <property type="protein sequence ID" value="ATJ82022.1"/>
    <property type="molecule type" value="Genomic_DNA"/>
</dbReference>